<dbReference type="EMBL" id="KV417862">
    <property type="protein sequence ID" value="KZP05102.1"/>
    <property type="molecule type" value="Genomic_DNA"/>
</dbReference>
<keyword evidence="5" id="KW-0677">Repeat</keyword>
<dbReference type="SMART" id="SM00028">
    <property type="entry name" value="TPR"/>
    <property type="match status" value="6"/>
</dbReference>
<evidence type="ECO:0000256" key="1">
    <source>
        <dbReference type="ARBA" id="ARBA00004245"/>
    </source>
</evidence>
<evidence type="ECO:0000256" key="9">
    <source>
        <dbReference type="ARBA" id="ARBA00023212"/>
    </source>
</evidence>
<feature type="region of interest" description="Disordered" evidence="11">
    <location>
        <begin position="34"/>
        <end position="58"/>
    </location>
</feature>
<evidence type="ECO:0000256" key="3">
    <source>
        <dbReference type="ARBA" id="ARBA00022490"/>
    </source>
</evidence>
<dbReference type="GO" id="GO:0005874">
    <property type="term" value="C:microtubule"/>
    <property type="evidence" value="ECO:0007669"/>
    <property type="project" value="UniProtKB-KW"/>
</dbReference>
<keyword evidence="6 10" id="KW-0802">TPR repeat</keyword>
<dbReference type="PANTHER" id="PTHR45783:SF3">
    <property type="entry name" value="KINESIN LIGHT CHAIN"/>
    <property type="match status" value="1"/>
</dbReference>
<feature type="compositionally biased region" description="Basic and acidic residues" evidence="11">
    <location>
        <begin position="34"/>
        <end position="47"/>
    </location>
</feature>
<dbReference type="GO" id="GO:0019894">
    <property type="term" value="F:kinesin binding"/>
    <property type="evidence" value="ECO:0007669"/>
    <property type="project" value="TreeGrafter"/>
</dbReference>
<dbReference type="Pfam" id="PF13424">
    <property type="entry name" value="TPR_12"/>
    <property type="match status" value="2"/>
</dbReference>
<dbReference type="InterPro" id="IPR011990">
    <property type="entry name" value="TPR-like_helical_dom_sf"/>
</dbReference>
<keyword evidence="7" id="KW-0175">Coiled coil</keyword>
<dbReference type="InterPro" id="IPR002182">
    <property type="entry name" value="NB-ARC"/>
</dbReference>
<feature type="region of interest" description="Disordered" evidence="11">
    <location>
        <begin position="1"/>
        <end position="20"/>
    </location>
</feature>
<reference evidence="13 14" key="1">
    <citation type="journal article" date="2016" name="Mol. Biol. Evol.">
        <title>Comparative Genomics of Early-Diverging Mushroom-Forming Fungi Provides Insights into the Origins of Lignocellulose Decay Capabilities.</title>
        <authorList>
            <person name="Nagy L.G."/>
            <person name="Riley R."/>
            <person name="Tritt A."/>
            <person name="Adam C."/>
            <person name="Daum C."/>
            <person name="Floudas D."/>
            <person name="Sun H."/>
            <person name="Yadav J.S."/>
            <person name="Pangilinan J."/>
            <person name="Larsson K.H."/>
            <person name="Matsuura K."/>
            <person name="Barry K."/>
            <person name="Labutti K."/>
            <person name="Kuo R."/>
            <person name="Ohm R.A."/>
            <person name="Bhattacharya S.S."/>
            <person name="Shirouzu T."/>
            <person name="Yoshinaga Y."/>
            <person name="Martin F.M."/>
            <person name="Grigoriev I.V."/>
            <person name="Hibbett D.S."/>
        </authorList>
    </citation>
    <scope>NUCLEOTIDE SEQUENCE [LARGE SCALE GENOMIC DNA]</scope>
    <source>
        <strain evidence="13 14">CBS 109695</strain>
    </source>
</reference>
<evidence type="ECO:0000256" key="2">
    <source>
        <dbReference type="ARBA" id="ARBA00009622"/>
    </source>
</evidence>
<dbReference type="InterPro" id="IPR002151">
    <property type="entry name" value="Kinesin_light"/>
</dbReference>
<gene>
    <name evidence="13" type="ORF">FIBSPDRAFT_1054284</name>
</gene>
<keyword evidence="9" id="KW-0206">Cytoskeleton</keyword>
<keyword evidence="4" id="KW-0493">Microtubule</keyword>
<evidence type="ECO:0000256" key="7">
    <source>
        <dbReference type="ARBA" id="ARBA00023054"/>
    </source>
</evidence>
<evidence type="ECO:0000259" key="12">
    <source>
        <dbReference type="Pfam" id="PF00931"/>
    </source>
</evidence>
<dbReference type="STRING" id="436010.A0A167VKA2"/>
<dbReference type="Pfam" id="PF13374">
    <property type="entry name" value="TPR_10"/>
    <property type="match status" value="2"/>
</dbReference>
<sequence length="819" mass="91032">MRENAKAGPSKAPITRPSTVLSTIPTDRLGIVEVDRGDKLEDPRPSERPTPLHPNVTFNMPYISGGTVNNVNGNIESQINNTYHGVPPNPTHSVASFNDAPVDRISPCFMGREEDMHAITSAVRSCDGGAPSRYAVWGMPGLGKSQLALSYANVSFKAGHHTHVIWIPAMTLEKVNQGLVKVLDLTQHVDRNNPDQGARLTAARLCLEQFDLHLKWLIILDDVTLATLDFLREHLPRQNGHGSILITTRTLEVAKAVASVAGQQHPVHELKALSTQKSVALLFKSAGIHSSATADLESAQKFVKKIGCLPLAVEQAGSYMRRSGLIGADQLETLYDQGGLEEIIGWDNSLTTYQHTSVLTTITIQLQRLGEIDRHLLMLLQVLSFLDLENIPLDIVVLGARRVARRLAAKPKDSLLCKWVRQLSNRSNQVVVASADVSVELRPLLELVCSEKWLRGALRHLEELSLAQPRYDKETSLHIHDLIQLVLQNSMTADQLGEDPHCALAATLLRGAFETLGDLDSPDTWTEFERFVPHLMALLKHAGKSTPELHNMNANVAWYFFRRGRYDEAEALYRRILAGQEEGLGADHPSTLGTVNNLAVLYRNQGRYTEAEALYQRALEGQEQQVGPDHLDTLGTVNNLAIVYEKQGKYAEAEELYQRALAGQEKQFGPDQLITLNTVNNLGWLYVLWGNYEEAEPLCKRGLEGFEQQLGADHPETLNTVNSIAVLYRDQGRYTEADTFYKRALAGQQRQLGADHPDTLETINSLANLRVQQGRLEEAEILFNRALTGRVEVIGVRHPDTAKTIDSLARLHEKQGRFE</sequence>
<dbReference type="GO" id="GO:0005737">
    <property type="term" value="C:cytoplasm"/>
    <property type="evidence" value="ECO:0007669"/>
    <property type="project" value="TreeGrafter"/>
</dbReference>
<evidence type="ECO:0000256" key="8">
    <source>
        <dbReference type="ARBA" id="ARBA00023175"/>
    </source>
</evidence>
<dbReference type="PANTHER" id="PTHR45783">
    <property type="entry name" value="KINESIN LIGHT CHAIN"/>
    <property type="match status" value="1"/>
</dbReference>
<dbReference type="GO" id="GO:0043531">
    <property type="term" value="F:ADP binding"/>
    <property type="evidence" value="ECO:0007669"/>
    <property type="project" value="InterPro"/>
</dbReference>
<dbReference type="Pfam" id="PF00931">
    <property type="entry name" value="NB-ARC"/>
    <property type="match status" value="1"/>
</dbReference>
<dbReference type="InterPro" id="IPR019734">
    <property type="entry name" value="TPR_rpt"/>
</dbReference>
<proteinExistence type="inferred from homology"/>
<dbReference type="InterPro" id="IPR027417">
    <property type="entry name" value="P-loop_NTPase"/>
</dbReference>
<name>A0A167VKA2_9AGAM</name>
<dbReference type="Gene3D" id="3.40.50.300">
    <property type="entry name" value="P-loop containing nucleotide triphosphate hydrolases"/>
    <property type="match status" value="1"/>
</dbReference>
<dbReference type="GO" id="GO:0007018">
    <property type="term" value="P:microtubule-based movement"/>
    <property type="evidence" value="ECO:0007669"/>
    <property type="project" value="TreeGrafter"/>
</dbReference>
<evidence type="ECO:0000313" key="14">
    <source>
        <dbReference type="Proteomes" id="UP000076532"/>
    </source>
</evidence>
<dbReference type="SUPFAM" id="SSF52540">
    <property type="entry name" value="P-loop containing nucleoside triphosphate hydrolases"/>
    <property type="match status" value="1"/>
</dbReference>
<comment type="similarity">
    <text evidence="2">Belongs to the kinesin light chain family.</text>
</comment>
<dbReference type="PRINTS" id="PR00381">
    <property type="entry name" value="KINESINLIGHT"/>
</dbReference>
<protein>
    <submittedName>
        <fullName evidence="13">TPR-like protein</fullName>
    </submittedName>
</protein>
<dbReference type="PROSITE" id="PS50005">
    <property type="entry name" value="TPR"/>
    <property type="match status" value="2"/>
</dbReference>
<keyword evidence="14" id="KW-1185">Reference proteome</keyword>
<feature type="repeat" description="TPR" evidence="10">
    <location>
        <begin position="634"/>
        <end position="667"/>
    </location>
</feature>
<evidence type="ECO:0000256" key="11">
    <source>
        <dbReference type="SAM" id="MobiDB-lite"/>
    </source>
</evidence>
<feature type="repeat" description="TPR" evidence="10">
    <location>
        <begin position="592"/>
        <end position="625"/>
    </location>
</feature>
<feature type="domain" description="NB-ARC" evidence="12">
    <location>
        <begin position="133"/>
        <end position="286"/>
    </location>
</feature>
<dbReference type="OrthoDB" id="10260758at2759"/>
<evidence type="ECO:0000256" key="4">
    <source>
        <dbReference type="ARBA" id="ARBA00022701"/>
    </source>
</evidence>
<dbReference type="AlphaFoldDB" id="A0A167VKA2"/>
<dbReference type="GO" id="GO:0005871">
    <property type="term" value="C:kinesin complex"/>
    <property type="evidence" value="ECO:0007669"/>
    <property type="project" value="InterPro"/>
</dbReference>
<organism evidence="13 14">
    <name type="scientific">Athelia psychrophila</name>
    <dbReference type="NCBI Taxonomy" id="1759441"/>
    <lineage>
        <taxon>Eukaryota</taxon>
        <taxon>Fungi</taxon>
        <taxon>Dikarya</taxon>
        <taxon>Basidiomycota</taxon>
        <taxon>Agaricomycotina</taxon>
        <taxon>Agaricomycetes</taxon>
        <taxon>Agaricomycetidae</taxon>
        <taxon>Atheliales</taxon>
        <taxon>Atheliaceae</taxon>
        <taxon>Athelia</taxon>
    </lineage>
</organism>
<dbReference type="SUPFAM" id="SSF48452">
    <property type="entry name" value="TPR-like"/>
    <property type="match status" value="1"/>
</dbReference>
<comment type="subcellular location">
    <subcellularLocation>
        <location evidence="1">Cytoplasm</location>
        <location evidence="1">Cytoskeleton</location>
    </subcellularLocation>
</comment>
<evidence type="ECO:0000313" key="13">
    <source>
        <dbReference type="EMBL" id="KZP05102.1"/>
    </source>
</evidence>
<dbReference type="Proteomes" id="UP000076532">
    <property type="component" value="Unassembled WGS sequence"/>
</dbReference>
<keyword evidence="8" id="KW-0505">Motor protein</keyword>
<keyword evidence="3" id="KW-0963">Cytoplasm</keyword>
<evidence type="ECO:0000256" key="10">
    <source>
        <dbReference type="PROSITE-ProRule" id="PRU00339"/>
    </source>
</evidence>
<dbReference type="Gene3D" id="1.25.40.10">
    <property type="entry name" value="Tetratricopeptide repeat domain"/>
    <property type="match status" value="2"/>
</dbReference>
<evidence type="ECO:0000256" key="5">
    <source>
        <dbReference type="ARBA" id="ARBA00022737"/>
    </source>
</evidence>
<accession>A0A167VKA2</accession>
<evidence type="ECO:0000256" key="6">
    <source>
        <dbReference type="ARBA" id="ARBA00022803"/>
    </source>
</evidence>